<dbReference type="GeneID" id="19738721"/>
<dbReference type="KEGG" id="vg:19738721"/>
<evidence type="ECO:0000313" key="2">
    <source>
        <dbReference type="Proteomes" id="UP000114278"/>
    </source>
</evidence>
<evidence type="ECO:0000313" key="1">
    <source>
        <dbReference type="EMBL" id="CCV02509.1"/>
    </source>
</evidence>
<dbReference type="OrthoDB" id="15769at10239"/>
<protein>
    <submittedName>
        <fullName evidence="1">Uncharacterized protein</fullName>
    </submittedName>
</protein>
<sequence length="861" mass="84982">MSINFMIDNPLQTLSQSGLLGVTLDDNAPPAANVIYSSLKNGGGTTPPATTTSLGTIQLAGVLTGTATSPQLAAGSVGASQLAPGAVTSSSIAPGSLPATVLVPNSITSAQLAPGSVTGGPGGTIAANTITNTELAPNAVTNAAIANGAVTYSKMQNISQPALLGNSLAPGGPVSEITMGSGLSLTTVPGTLSIDPVTLPQATSSTFGVIKLGGDLAGTGTTATSPIITAASVTYGLGGKLQNASVGNILLGNSTGASGPVVEVPLTVGGGLQFSGGSLGVNLASITGGSPLSVSAGGTGASTIPVGYLRGNGTSPITSVSTIPASDLTPNLVGSVNGNLPTGPGGNVTVLIGNVTTGTSSTPPVIVPANGSIYVVSGGLPADNGRTYISDGTAWNEVTANQASTDARYVQLAGSTMSASAILTFPATGRVVLNQSSFAATDAVTKNYVDAQVAAGAPDATTSAKGIVQLAGDLTGVATAPLIGSNKVTYAKIQQVSQKALLGNQGPGTANVTEIQLDTTTGIDILAGKLSIDSTNLSVPAATAIKLGGIQLAGDIDPSSATAPIIAPNKITYPKIQQSILPNILLGASTSGSNIGEITLGSSFSLTGNVLDFAPIANAKVLGSSQSGTNVTSLSVGSGLGITGSTLGIDTNSVQYSMLVQAPPSKLIGTPSTGSNPGNYGPITLGPGLSMAGSVLAALAIPQLLPLASTQTAALTNVIQAVRINGLAVNVNAGQRVLLEYHLVLQNSVNARGASVFCLDFSSGDFISGTSLGRVSPANASIGTFQDFTETMNTSLSNLSYGAAQQYTTTDVYQKTVLVDYKNNGGSPVSFSISLGKDTTAAGIYSINCFGPDSSVKYQYF</sequence>
<proteinExistence type="predicted"/>
<dbReference type="RefSeq" id="YP_009046751.1">
    <property type="nucleotide sequence ID" value="NC_024451.1"/>
</dbReference>
<keyword evidence="2" id="KW-1185">Reference proteome</keyword>
<organism evidence="1 2">
    <name type="scientific">Armadillidium vulgare iridescent virus</name>
    <dbReference type="NCBI Taxonomy" id="72201"/>
    <lineage>
        <taxon>Viruses</taxon>
        <taxon>Varidnaviria</taxon>
        <taxon>Bamfordvirae</taxon>
        <taxon>Nucleocytoviricota</taxon>
        <taxon>Megaviricetes</taxon>
        <taxon>Pimascovirales</taxon>
        <taxon>Pimascovirales incertae sedis</taxon>
        <taxon>Iridoviridae</taxon>
        <taxon>Betairidovirinae</taxon>
        <taxon>Iridovirus</taxon>
        <taxon>Iridovirus armadillidium1</taxon>
        <taxon>Invertebrate iridescent virus 31</taxon>
    </lineage>
</organism>
<reference evidence="1 2" key="1">
    <citation type="journal article" date="2014" name="J. Gen. Virol.">
        <title>Genome sequence of a crustacean iridovirus, IIV31, isolated from the pill bug, Armadillidium vulgare.</title>
        <authorList>
            <person name="Piegu B."/>
            <person name="Guizard S."/>
            <person name="Yeping T."/>
            <person name="Cruaud C."/>
            <person name="Asgari S."/>
            <person name="Bideshi D.K."/>
            <person name="Federici B.A."/>
            <person name="Bigot Y."/>
        </authorList>
    </citation>
    <scope>NUCLEOTIDE SEQUENCE [LARGE SCALE GENOMIC DNA]</scope>
</reference>
<dbReference type="InterPro" id="IPR045571">
    <property type="entry name" value="DUF5907"/>
</dbReference>
<dbReference type="Proteomes" id="UP000114278">
    <property type="component" value="Segment"/>
</dbReference>
<dbReference type="EMBL" id="HF920637">
    <property type="protein sequence ID" value="CCV02509.1"/>
    <property type="molecule type" value="Genomic_DNA"/>
</dbReference>
<accession>A0A068QLQ9</accession>
<name>A0A068QLQ9_9VIRU</name>
<gene>
    <name evidence="1" type="primary">137R</name>
    <name evidence="1" type="ORF">IIV31_137R</name>
</gene>
<dbReference type="Pfam" id="PF19264">
    <property type="entry name" value="DUF5907"/>
    <property type="match status" value="7"/>
</dbReference>